<feature type="region of interest" description="Disordered" evidence="12">
    <location>
        <begin position="270"/>
        <end position="293"/>
    </location>
</feature>
<dbReference type="GO" id="GO:0000422">
    <property type="term" value="P:autophagy of mitochondrion"/>
    <property type="evidence" value="ECO:0007669"/>
    <property type="project" value="TreeGrafter"/>
</dbReference>
<feature type="compositionally biased region" description="Polar residues" evidence="12">
    <location>
        <begin position="279"/>
        <end position="288"/>
    </location>
</feature>
<evidence type="ECO:0000256" key="11">
    <source>
        <dbReference type="ARBA" id="ARBA00024615"/>
    </source>
</evidence>
<reference evidence="13" key="1">
    <citation type="submission" date="2021-06" db="EMBL/GenBank/DDBJ databases">
        <authorList>
            <person name="Kallberg Y."/>
            <person name="Tangrot J."/>
            <person name="Rosling A."/>
        </authorList>
    </citation>
    <scope>NUCLEOTIDE SEQUENCE</scope>
    <source>
        <strain evidence="13">87-6 pot B 2015</strain>
    </source>
</reference>
<keyword evidence="9" id="KW-0472">Membrane</keyword>
<evidence type="ECO:0000256" key="6">
    <source>
        <dbReference type="ARBA" id="ARBA00022824"/>
    </source>
</evidence>
<evidence type="ECO:0000256" key="12">
    <source>
        <dbReference type="SAM" id="MobiDB-lite"/>
    </source>
</evidence>
<dbReference type="GO" id="GO:0034045">
    <property type="term" value="C:phagophore assembly site membrane"/>
    <property type="evidence" value="ECO:0007669"/>
    <property type="project" value="UniProtKB-SubCell"/>
</dbReference>
<dbReference type="EMBL" id="CAJVPP010006489">
    <property type="protein sequence ID" value="CAG8678776.1"/>
    <property type="molecule type" value="Genomic_DNA"/>
</dbReference>
<evidence type="ECO:0000256" key="4">
    <source>
        <dbReference type="ARBA" id="ARBA00018070"/>
    </source>
</evidence>
<protein>
    <recommendedName>
        <fullName evidence="4">Autophagy-related protein 2</fullName>
    </recommendedName>
</protein>
<proteinExistence type="inferred from homology"/>
<comment type="similarity">
    <text evidence="3">Belongs to the ATG2 family.</text>
</comment>
<name>A0A9N9HGI2_FUNMO</name>
<keyword evidence="6" id="KW-0256">Endoplasmic reticulum</keyword>
<dbReference type="GO" id="GO:0061709">
    <property type="term" value="P:reticulophagy"/>
    <property type="evidence" value="ECO:0007669"/>
    <property type="project" value="TreeGrafter"/>
</dbReference>
<keyword evidence="8" id="KW-0445">Lipid transport</keyword>
<feature type="region of interest" description="Disordered" evidence="12">
    <location>
        <begin position="320"/>
        <end position="341"/>
    </location>
</feature>
<dbReference type="GO" id="GO:0032266">
    <property type="term" value="F:phosphatidylinositol-3-phosphate binding"/>
    <property type="evidence" value="ECO:0007669"/>
    <property type="project" value="TreeGrafter"/>
</dbReference>
<evidence type="ECO:0000256" key="5">
    <source>
        <dbReference type="ARBA" id="ARBA00022448"/>
    </source>
</evidence>
<dbReference type="GO" id="GO:0000045">
    <property type="term" value="P:autophagosome assembly"/>
    <property type="evidence" value="ECO:0007669"/>
    <property type="project" value="TreeGrafter"/>
</dbReference>
<sequence>MYKVWPFTSWGLGITSINIPSTIQKRLLKFLLKRALGQFLAEELDLDNLEVQFGEGLVQLKELQLNVEVLNDLVADLPVVITDGKIGGIIAKIPWKNIWKSDFVLELHNLQITVVPEHAKPRNAKSTTPEDSHILSSSFHFAGDFLRHEIPPEEDEELRNSIYHSFHNSTLPSESQELGSSGLEQSETLPQQSTIIGDNGNGGIEGIQILARLIDKLMSNVKIVLKNTCIRLSHQSTITPSGDGISNNSDQPKEYYFDLEIPIISFKDEKSGLDDEPVSPNSSGSANVTLPPAQPETVKSFSITGLNIWLREAANKAVNNWAQQQSPPSFSEDPEDSGDEFFDSCQGTISENDDDQDQINPYEAMIFSCAEQENLIKVTLRQNAPPVIQFDLQNAASSHLYTQEAMRQANITQSCEIQGSIQSMIAVLTPSQASLMVDLVDALSKSKSAGDSISLSSTESDDDIHDTARLHNLRNNDRIPESSVDSIFNDLGQDVAYSSVPSPIQNNDMDDLLYNLTSPALNTSGSIPTLAPNMKIEFIIQNIEIFFLYSDPLPKFIPEKIFFDTRLPENLNISHIKINVNELSCKIQKWDPETLIGSLKQGGSIPNIKSSETEESSRILIDVALADFSISEWLKNDNPEIEKLKSEVTLPNFNIYDPLLFFDPELLNSYRPEESDFPNFPVKNVNHYGFNKNTGTKKAGGTTSRFSRNNNNIIKDVIRLKIKITNVSNEGNLSSAVNAVNYEVAVDLEPVQLHLDLRIIDRLENYLVFFPGDSGNSISREEKSTKHTFNEHSTSQNIIDDLDTQRLNEKNLEKSQFRINCDLIRLMLHCPDLSAANTHKVVEDYCIHSNLLIVDIININIATGSTKQPGVSRAESYGIQQHSESEGHTNDLQQNRMRIEFGGINIFLKETNGEYFLRFMI</sequence>
<evidence type="ECO:0000256" key="3">
    <source>
        <dbReference type="ARBA" id="ARBA00009714"/>
    </source>
</evidence>
<evidence type="ECO:0000256" key="9">
    <source>
        <dbReference type="ARBA" id="ARBA00023136"/>
    </source>
</evidence>
<keyword evidence="14" id="KW-1185">Reference proteome</keyword>
<dbReference type="Proteomes" id="UP000789375">
    <property type="component" value="Unassembled WGS sequence"/>
</dbReference>
<dbReference type="GO" id="GO:0043495">
    <property type="term" value="F:protein-membrane adaptor activity"/>
    <property type="evidence" value="ECO:0007669"/>
    <property type="project" value="TreeGrafter"/>
</dbReference>
<dbReference type="PANTHER" id="PTHR13190:SF1">
    <property type="entry name" value="AUTOPHAGY-RELATED 2, ISOFORM A"/>
    <property type="match status" value="1"/>
</dbReference>
<gene>
    <name evidence="13" type="ORF">FMOSSE_LOCUS12775</name>
</gene>
<comment type="subcellular location">
    <subcellularLocation>
        <location evidence="1">Endoplasmic reticulum membrane</location>
        <topology evidence="1">Peripheral membrane protein</topology>
    </subcellularLocation>
    <subcellularLocation>
        <location evidence="2">Preautophagosomal structure membrane</location>
        <topology evidence="2">Peripheral membrane protein</topology>
    </subcellularLocation>
</comment>
<evidence type="ECO:0000313" key="13">
    <source>
        <dbReference type="EMBL" id="CAG8678776.1"/>
    </source>
</evidence>
<evidence type="ECO:0000256" key="8">
    <source>
        <dbReference type="ARBA" id="ARBA00023055"/>
    </source>
</evidence>
<dbReference type="GO" id="GO:0005789">
    <property type="term" value="C:endoplasmic reticulum membrane"/>
    <property type="evidence" value="ECO:0007669"/>
    <property type="project" value="UniProtKB-SubCell"/>
</dbReference>
<dbReference type="GO" id="GO:0061723">
    <property type="term" value="P:glycophagy"/>
    <property type="evidence" value="ECO:0007669"/>
    <property type="project" value="TreeGrafter"/>
</dbReference>
<keyword evidence="7" id="KW-0072">Autophagy</keyword>
<dbReference type="GO" id="GO:0034727">
    <property type="term" value="P:piecemeal microautophagy of the nucleus"/>
    <property type="evidence" value="ECO:0007669"/>
    <property type="project" value="TreeGrafter"/>
</dbReference>
<comment type="catalytic activity">
    <reaction evidence="11">
        <text>a 1,2-diacyl-sn-glycero-3-phosphoethanolamine(in) = a 1,2-diacyl-sn-glycero-3-phosphoethanolamine(out)</text>
        <dbReference type="Rhea" id="RHEA:38895"/>
        <dbReference type="ChEBI" id="CHEBI:64612"/>
    </reaction>
</comment>
<dbReference type="InterPro" id="IPR026849">
    <property type="entry name" value="ATG2"/>
</dbReference>
<feature type="region of interest" description="Disordered" evidence="12">
    <location>
        <begin position="867"/>
        <end position="892"/>
    </location>
</feature>
<evidence type="ECO:0000256" key="2">
    <source>
        <dbReference type="ARBA" id="ARBA00004623"/>
    </source>
</evidence>
<dbReference type="PANTHER" id="PTHR13190">
    <property type="entry name" value="AUTOPHAGY-RELATED 2, ISOFORM A"/>
    <property type="match status" value="1"/>
</dbReference>
<comment type="catalytic activity">
    <reaction evidence="10">
        <text>a 1,2-diacyl-sn-glycero-3-phospho-L-serine(in) = a 1,2-diacyl-sn-glycero-3-phospho-L-serine(out)</text>
        <dbReference type="Rhea" id="RHEA:38663"/>
        <dbReference type="ChEBI" id="CHEBI:57262"/>
    </reaction>
</comment>
<dbReference type="AlphaFoldDB" id="A0A9N9HGI2"/>
<organism evidence="13 14">
    <name type="scientific">Funneliformis mosseae</name>
    <name type="common">Endomycorrhizal fungus</name>
    <name type="synonym">Glomus mosseae</name>
    <dbReference type="NCBI Taxonomy" id="27381"/>
    <lineage>
        <taxon>Eukaryota</taxon>
        <taxon>Fungi</taxon>
        <taxon>Fungi incertae sedis</taxon>
        <taxon>Mucoromycota</taxon>
        <taxon>Glomeromycotina</taxon>
        <taxon>Glomeromycetes</taxon>
        <taxon>Glomerales</taxon>
        <taxon>Glomeraceae</taxon>
        <taxon>Funneliformis</taxon>
    </lineage>
</organism>
<keyword evidence="5" id="KW-0813">Transport</keyword>
<dbReference type="GO" id="GO:0061908">
    <property type="term" value="C:phagophore"/>
    <property type="evidence" value="ECO:0007669"/>
    <property type="project" value="TreeGrafter"/>
</dbReference>
<evidence type="ECO:0000256" key="10">
    <source>
        <dbReference type="ARBA" id="ARBA00024479"/>
    </source>
</evidence>
<evidence type="ECO:0000256" key="7">
    <source>
        <dbReference type="ARBA" id="ARBA00023006"/>
    </source>
</evidence>
<evidence type="ECO:0000256" key="1">
    <source>
        <dbReference type="ARBA" id="ARBA00004406"/>
    </source>
</evidence>
<evidence type="ECO:0000313" key="14">
    <source>
        <dbReference type="Proteomes" id="UP000789375"/>
    </source>
</evidence>
<feature type="compositionally biased region" description="Acidic residues" evidence="12">
    <location>
        <begin position="332"/>
        <end position="341"/>
    </location>
</feature>
<accession>A0A9N9HGI2</accession>
<comment type="caution">
    <text evidence="13">The sequence shown here is derived from an EMBL/GenBank/DDBJ whole genome shotgun (WGS) entry which is preliminary data.</text>
</comment>
<dbReference type="GO" id="GO:0006869">
    <property type="term" value="P:lipid transport"/>
    <property type="evidence" value="ECO:0007669"/>
    <property type="project" value="UniProtKB-KW"/>
</dbReference>